<dbReference type="Proteomes" id="UP000022645">
    <property type="component" value="Unassembled WGS sequence"/>
</dbReference>
<dbReference type="RefSeq" id="WP_330371678.1">
    <property type="nucleotide sequence ID" value="NZ_JALU01000029.1"/>
</dbReference>
<sequence length="113" mass="13322">MDFIYDRNSNIIFSLHDSKVNEIKFHNKRLTLKLNKIFQYTEGEERSYSGEVFFENCDIDLCNVLIFNKTLGEGRFSGKAIELHQFMDDYTNSEFEIITEGYFGNTTTYTGWL</sequence>
<organism evidence="1 2">
    <name type="scientific">Mogibacterium timidum ATCC 33093</name>
    <dbReference type="NCBI Taxonomy" id="1401079"/>
    <lineage>
        <taxon>Bacteria</taxon>
        <taxon>Bacillati</taxon>
        <taxon>Bacillota</taxon>
        <taxon>Clostridia</taxon>
        <taxon>Peptostreptococcales</taxon>
        <taxon>Anaerovoracaceae</taxon>
        <taxon>Mogibacterium</taxon>
    </lineage>
</organism>
<gene>
    <name evidence="1" type="ORF">HMPREF0581_0376</name>
</gene>
<dbReference type="AlphaFoldDB" id="X8IQP1"/>
<evidence type="ECO:0000313" key="2">
    <source>
        <dbReference type="Proteomes" id="UP000022645"/>
    </source>
</evidence>
<comment type="caution">
    <text evidence="1">The sequence shown here is derived from an EMBL/GenBank/DDBJ whole genome shotgun (WGS) entry which is preliminary data.</text>
</comment>
<dbReference type="EMBL" id="JALU01000029">
    <property type="protein sequence ID" value="EUC51499.1"/>
    <property type="molecule type" value="Genomic_DNA"/>
</dbReference>
<reference evidence="1 2" key="1">
    <citation type="submission" date="2014-01" db="EMBL/GenBank/DDBJ databases">
        <authorList>
            <person name="Durkin A.S."/>
            <person name="McCorrison J."/>
            <person name="Torralba M."/>
            <person name="Gillis M."/>
            <person name="Haft D.H."/>
            <person name="Methe B."/>
            <person name="Sutton G."/>
            <person name="Nelson K.E."/>
        </authorList>
    </citation>
    <scope>NUCLEOTIDE SEQUENCE [LARGE SCALE GENOMIC DNA]</scope>
    <source>
        <strain evidence="1 2">ATCC 33093</strain>
    </source>
</reference>
<name>X8IQP1_9FIRM</name>
<protein>
    <submittedName>
        <fullName evidence="1">Uncharacterized protein</fullName>
    </submittedName>
</protein>
<accession>X8IQP1</accession>
<evidence type="ECO:0000313" key="1">
    <source>
        <dbReference type="EMBL" id="EUC51499.1"/>
    </source>
</evidence>
<proteinExistence type="predicted"/>